<evidence type="ECO:0000313" key="2">
    <source>
        <dbReference type="EMBL" id="MBD2531913.1"/>
    </source>
</evidence>
<sequence length="183" mass="20747">MKNVFVGVAHYKILLAILGVVSSIASFQVWKWNQEQHEKFLAEQQKACQQDLDIAEDYVNNSKTLYSVYNADVLHQGKFNKEIERPGNNSPFEPGASYILIYNTPAALIPSHPRYDGKFFESLSKKTLKYSPQPLMVVAKSFQPNQATVTTSCSPKPFTVSLDNLYEISQKSDFDFTPSFSMF</sequence>
<reference evidence="2 3" key="1">
    <citation type="journal article" date="2020" name="ISME J.">
        <title>Comparative genomics reveals insights into cyanobacterial evolution and habitat adaptation.</title>
        <authorList>
            <person name="Chen M.Y."/>
            <person name="Teng W.K."/>
            <person name="Zhao L."/>
            <person name="Hu C.X."/>
            <person name="Zhou Y.K."/>
            <person name="Han B.P."/>
            <person name="Song L.R."/>
            <person name="Shu W.S."/>
        </authorList>
    </citation>
    <scope>NUCLEOTIDE SEQUENCE [LARGE SCALE GENOMIC DNA]</scope>
    <source>
        <strain evidence="2 3">FACHB-838</strain>
    </source>
</reference>
<proteinExistence type="predicted"/>
<gene>
    <name evidence="2" type="ORF">H6G97_20920</name>
</gene>
<keyword evidence="1" id="KW-0812">Transmembrane</keyword>
<keyword evidence="1" id="KW-0472">Membrane</keyword>
<feature type="transmembrane region" description="Helical" evidence="1">
    <location>
        <begin position="12"/>
        <end position="30"/>
    </location>
</feature>
<dbReference type="RefSeq" id="WP_190942572.1">
    <property type="nucleotide sequence ID" value="NZ_JACJSI010000044.1"/>
</dbReference>
<evidence type="ECO:0000313" key="3">
    <source>
        <dbReference type="Proteomes" id="UP000623440"/>
    </source>
</evidence>
<comment type="caution">
    <text evidence="2">The sequence shown here is derived from an EMBL/GenBank/DDBJ whole genome shotgun (WGS) entry which is preliminary data.</text>
</comment>
<organism evidence="2 3">
    <name type="scientific">Nostoc flagelliforme FACHB-838</name>
    <dbReference type="NCBI Taxonomy" id="2692904"/>
    <lineage>
        <taxon>Bacteria</taxon>
        <taxon>Bacillati</taxon>
        <taxon>Cyanobacteriota</taxon>
        <taxon>Cyanophyceae</taxon>
        <taxon>Nostocales</taxon>
        <taxon>Nostocaceae</taxon>
        <taxon>Nostoc</taxon>
    </lineage>
</organism>
<evidence type="ECO:0000256" key="1">
    <source>
        <dbReference type="SAM" id="Phobius"/>
    </source>
</evidence>
<keyword evidence="3" id="KW-1185">Reference proteome</keyword>
<dbReference type="EMBL" id="JACJSI010000044">
    <property type="protein sequence ID" value="MBD2531913.1"/>
    <property type="molecule type" value="Genomic_DNA"/>
</dbReference>
<protein>
    <submittedName>
        <fullName evidence="2">Uncharacterized protein</fullName>
    </submittedName>
</protein>
<dbReference type="Proteomes" id="UP000623440">
    <property type="component" value="Unassembled WGS sequence"/>
</dbReference>
<accession>A0ABR8DU72</accession>
<keyword evidence="1" id="KW-1133">Transmembrane helix</keyword>
<name>A0ABR8DU72_9NOSO</name>